<evidence type="ECO:0000313" key="4">
    <source>
        <dbReference type="Proteomes" id="UP001500751"/>
    </source>
</evidence>
<dbReference type="InterPro" id="IPR019283">
    <property type="entry name" value="DUF2330"/>
</dbReference>
<feature type="chain" id="PRO_5045587128" evidence="2">
    <location>
        <begin position="25"/>
        <end position="363"/>
    </location>
</feature>
<gene>
    <name evidence="3" type="ORF">GCM10009839_51310</name>
</gene>
<organism evidence="3 4">
    <name type="scientific">Catenulispora yoronensis</name>
    <dbReference type="NCBI Taxonomy" id="450799"/>
    <lineage>
        <taxon>Bacteria</taxon>
        <taxon>Bacillati</taxon>
        <taxon>Actinomycetota</taxon>
        <taxon>Actinomycetes</taxon>
        <taxon>Catenulisporales</taxon>
        <taxon>Catenulisporaceae</taxon>
        <taxon>Catenulispora</taxon>
    </lineage>
</organism>
<keyword evidence="1" id="KW-0812">Transmembrane</keyword>
<feature type="transmembrane region" description="Helical" evidence="1">
    <location>
        <begin position="321"/>
        <end position="348"/>
    </location>
</feature>
<keyword evidence="1" id="KW-0472">Membrane</keyword>
<keyword evidence="4" id="KW-1185">Reference proteome</keyword>
<evidence type="ECO:0000313" key="3">
    <source>
        <dbReference type="EMBL" id="GAA2042326.1"/>
    </source>
</evidence>
<keyword evidence="2" id="KW-0732">Signal</keyword>
<dbReference type="RefSeq" id="WP_344668206.1">
    <property type="nucleotide sequence ID" value="NZ_BAAAQN010000032.1"/>
</dbReference>
<accession>A0ABN2USS6</accession>
<reference evidence="3 4" key="1">
    <citation type="journal article" date="2019" name="Int. J. Syst. Evol. Microbiol.">
        <title>The Global Catalogue of Microorganisms (GCM) 10K type strain sequencing project: providing services to taxonomists for standard genome sequencing and annotation.</title>
        <authorList>
            <consortium name="The Broad Institute Genomics Platform"/>
            <consortium name="The Broad Institute Genome Sequencing Center for Infectious Disease"/>
            <person name="Wu L."/>
            <person name="Ma J."/>
        </authorList>
    </citation>
    <scope>NUCLEOTIDE SEQUENCE [LARGE SCALE GENOMIC DNA]</scope>
    <source>
        <strain evidence="3 4">JCM 16014</strain>
    </source>
</reference>
<evidence type="ECO:0000256" key="2">
    <source>
        <dbReference type="SAM" id="SignalP"/>
    </source>
</evidence>
<dbReference type="Proteomes" id="UP001500751">
    <property type="component" value="Unassembled WGS sequence"/>
</dbReference>
<name>A0ABN2USS6_9ACTN</name>
<comment type="caution">
    <text evidence="3">The sequence shown here is derived from an EMBL/GenBank/DDBJ whole genome shotgun (WGS) entry which is preliminary data.</text>
</comment>
<feature type="signal peptide" evidence="2">
    <location>
        <begin position="1"/>
        <end position="24"/>
    </location>
</feature>
<keyword evidence="1" id="KW-1133">Transmembrane helix</keyword>
<sequence>MRKWVAKAVTVALAAGTLQGVAVADPAWACGCGAYIPGANGTANVAQEQALLRFDGTTEDVVMRFAVHSDATDAAWVMPVPGPAKATLASQDLFDDLSDAELPRTEIRHHLWPHLDLSGSDDGGGSGAAPGGAAGSVLVLGDQRIGDFEVANLAASDPSALTGWLAEHGFTLKPNTADRLAAYTSQGWQFVAIRLASGSTANLNGTLDPIRITFATTDPVYPMRLSAGATTPQRVEVAMLAPHRMDAAKAPIATLPSTSSFGDWLDPSHTGKALAGLAAGKMFLTVFDNYFGKPAQITQDYQFAQAKSDWIQHPVEYRDELLTIIGIPVYLLILLAVAILILWTMWWLRPRVRSVRGPAEPAR</sequence>
<evidence type="ECO:0000256" key="1">
    <source>
        <dbReference type="SAM" id="Phobius"/>
    </source>
</evidence>
<dbReference type="EMBL" id="BAAAQN010000032">
    <property type="protein sequence ID" value="GAA2042326.1"/>
    <property type="molecule type" value="Genomic_DNA"/>
</dbReference>
<protein>
    <submittedName>
        <fullName evidence="3">DUF2330 domain-containing protein</fullName>
    </submittedName>
</protein>
<proteinExistence type="predicted"/>
<dbReference type="Pfam" id="PF10092">
    <property type="entry name" value="DUF2330"/>
    <property type="match status" value="1"/>
</dbReference>